<dbReference type="EMBL" id="JASSZA010000023">
    <property type="protein sequence ID" value="KAK2084002.1"/>
    <property type="molecule type" value="Genomic_DNA"/>
</dbReference>
<evidence type="ECO:0000256" key="5">
    <source>
        <dbReference type="ARBA" id="ARBA00008670"/>
    </source>
</evidence>
<dbReference type="Pfam" id="PF00229">
    <property type="entry name" value="TNF"/>
    <property type="match status" value="1"/>
</dbReference>
<evidence type="ECO:0000256" key="2">
    <source>
        <dbReference type="ARBA" id="ARBA00004241"/>
    </source>
</evidence>
<sequence>MIGSALFAVYLHRRLDKIEDERNLHEDFVFMKTIQRCNTGERSLSLLNCEEIKSQFEGFVKDTESNTLESQLTWGSFLGDSTPHRVPHFSSNGKLKLWGPCERSEAQVPLEALRPTPLNLATELSPQQDTQHNHAAWYQLQWNEMTGKSSFGDQNPQIAAHVISEASSKTTSVLQWAEKGYYTMSNNLVTLENGKQLTVKRQGLYYIYAQVTFCSNRETSSQAPFIASLCLKPPNRFERILLRAANTHSSAKPCGQQSIHLGGIFELQPGASVFVNVTDPSQVSHGTGFTSFGLLKL</sequence>
<comment type="function">
    <text evidence="1">Acts as a ligand for integrins, specifically ITGA5:ITGB1 and ITGAV:ITGB3; both integrins and the CD40 receptor are required for activation of CD40-CD40LG signaling, which have cell-type dependent effects, such as B-cell activation, NF-kappa-B signaling and anti-apoptotic signaling.</text>
</comment>
<evidence type="ECO:0000256" key="7">
    <source>
        <dbReference type="ARBA" id="ARBA00022475"/>
    </source>
</evidence>
<evidence type="ECO:0000256" key="3">
    <source>
        <dbReference type="ARBA" id="ARBA00004401"/>
    </source>
</evidence>
<evidence type="ECO:0000256" key="11">
    <source>
        <dbReference type="ARBA" id="ARBA00022968"/>
    </source>
</evidence>
<keyword evidence="7" id="KW-1003">Cell membrane</keyword>
<keyword evidence="11" id="KW-0735">Signal-anchor</keyword>
<dbReference type="InterPro" id="IPR008983">
    <property type="entry name" value="Tumour_necrosis_fac-like_dom"/>
</dbReference>
<dbReference type="PIRSF" id="PIRSF016527">
    <property type="entry name" value="TNF_5"/>
    <property type="match status" value="1"/>
</dbReference>
<keyword evidence="10" id="KW-0812">Transmembrane</keyword>
<protein>
    <recommendedName>
        <fullName evidence="6">CD40 ligand</fullName>
    </recommendedName>
    <alternativeName>
        <fullName evidence="16">Tumor necrosis factor ligand superfamily member 5</fullName>
    </alternativeName>
</protein>
<evidence type="ECO:0000256" key="4">
    <source>
        <dbReference type="ARBA" id="ARBA00004613"/>
    </source>
</evidence>
<accession>A0ABQ9TGX8</accession>
<dbReference type="InterPro" id="IPR021184">
    <property type="entry name" value="TNF_CS"/>
</dbReference>
<comment type="caution">
    <text evidence="18">The sequence shown here is derived from an EMBL/GenBank/DDBJ whole genome shotgun (WGS) entry which is preliminary data.</text>
</comment>
<feature type="domain" description="THD" evidence="17">
    <location>
        <begin position="158"/>
        <end position="297"/>
    </location>
</feature>
<dbReference type="PANTHER" id="PTHR11471:SF5">
    <property type="entry name" value="CD40 LIGAND"/>
    <property type="match status" value="1"/>
</dbReference>
<dbReference type="SMART" id="SM00207">
    <property type="entry name" value="TNF"/>
    <property type="match status" value="1"/>
</dbReference>
<evidence type="ECO:0000313" key="18">
    <source>
        <dbReference type="EMBL" id="KAK2084002.1"/>
    </source>
</evidence>
<evidence type="ECO:0000256" key="8">
    <source>
        <dbReference type="ARBA" id="ARBA00022514"/>
    </source>
</evidence>
<dbReference type="PROSITE" id="PS00251">
    <property type="entry name" value="THD_1"/>
    <property type="match status" value="1"/>
</dbReference>
<keyword evidence="9" id="KW-0964">Secreted</keyword>
<proteinExistence type="inferred from homology"/>
<evidence type="ECO:0000256" key="10">
    <source>
        <dbReference type="ARBA" id="ARBA00022692"/>
    </source>
</evidence>
<evidence type="ECO:0000256" key="15">
    <source>
        <dbReference type="ARBA" id="ARBA00023180"/>
    </source>
</evidence>
<gene>
    <name evidence="18" type="primary">CD40LG</name>
    <name evidence="18" type="ORF">P7K49_039238</name>
</gene>
<keyword evidence="14" id="KW-1015">Disulfide bond</keyword>
<comment type="similarity">
    <text evidence="5">Belongs to the tumor necrosis factor family.</text>
</comment>
<dbReference type="CDD" id="cd00184">
    <property type="entry name" value="TNF"/>
    <property type="match status" value="1"/>
</dbReference>
<keyword evidence="13" id="KW-0472">Membrane</keyword>
<evidence type="ECO:0000256" key="12">
    <source>
        <dbReference type="ARBA" id="ARBA00022989"/>
    </source>
</evidence>
<evidence type="ECO:0000256" key="6">
    <source>
        <dbReference type="ARBA" id="ARBA00014276"/>
    </source>
</evidence>
<keyword evidence="15" id="KW-0325">Glycoprotein</keyword>
<dbReference type="InterPro" id="IPR006052">
    <property type="entry name" value="TNF_dom"/>
</dbReference>
<organism evidence="18 19">
    <name type="scientific">Saguinus oedipus</name>
    <name type="common">Cotton-top tamarin</name>
    <name type="synonym">Oedipomidas oedipus</name>
    <dbReference type="NCBI Taxonomy" id="9490"/>
    <lineage>
        <taxon>Eukaryota</taxon>
        <taxon>Metazoa</taxon>
        <taxon>Chordata</taxon>
        <taxon>Craniata</taxon>
        <taxon>Vertebrata</taxon>
        <taxon>Euteleostomi</taxon>
        <taxon>Mammalia</taxon>
        <taxon>Eutheria</taxon>
        <taxon>Euarchontoglires</taxon>
        <taxon>Primates</taxon>
        <taxon>Haplorrhini</taxon>
        <taxon>Platyrrhini</taxon>
        <taxon>Cebidae</taxon>
        <taxon>Callitrichinae</taxon>
        <taxon>Saguinus</taxon>
    </lineage>
</organism>
<keyword evidence="19" id="KW-1185">Reference proteome</keyword>
<name>A0ABQ9TGX8_SAGOE</name>
<evidence type="ECO:0000256" key="1">
    <source>
        <dbReference type="ARBA" id="ARBA00002725"/>
    </source>
</evidence>
<comment type="subcellular location">
    <subcellularLocation>
        <location evidence="3">Cell membrane</location>
        <topology evidence="3">Single-pass type II membrane protein</topology>
    </subcellularLocation>
    <subcellularLocation>
        <location evidence="2">Cell surface</location>
    </subcellularLocation>
    <subcellularLocation>
        <location evidence="4">Secreted</location>
    </subcellularLocation>
</comment>
<dbReference type="SUPFAM" id="SSF49842">
    <property type="entry name" value="TNF-like"/>
    <property type="match status" value="1"/>
</dbReference>
<evidence type="ECO:0000256" key="9">
    <source>
        <dbReference type="ARBA" id="ARBA00022525"/>
    </source>
</evidence>
<evidence type="ECO:0000259" key="17">
    <source>
        <dbReference type="PROSITE" id="PS50049"/>
    </source>
</evidence>
<dbReference type="InterPro" id="IPR003263">
    <property type="entry name" value="CD40L"/>
</dbReference>
<keyword evidence="8" id="KW-0202">Cytokine</keyword>
<evidence type="ECO:0000313" key="19">
    <source>
        <dbReference type="Proteomes" id="UP001266305"/>
    </source>
</evidence>
<dbReference type="Gene3D" id="2.60.120.40">
    <property type="match status" value="1"/>
</dbReference>
<dbReference type="Proteomes" id="UP001266305">
    <property type="component" value="Unassembled WGS sequence"/>
</dbReference>
<reference evidence="18 19" key="1">
    <citation type="submission" date="2023-05" db="EMBL/GenBank/DDBJ databases">
        <title>B98-5 Cell Line De Novo Hybrid Assembly: An Optical Mapping Approach.</title>
        <authorList>
            <person name="Kananen K."/>
            <person name="Auerbach J.A."/>
            <person name="Kautto E."/>
            <person name="Blachly J.S."/>
        </authorList>
    </citation>
    <scope>NUCLEOTIDE SEQUENCE [LARGE SCALE GENOMIC DNA]</scope>
    <source>
        <strain evidence="18">B95-8</strain>
        <tissue evidence="18">Cell line</tissue>
    </source>
</reference>
<keyword evidence="12" id="KW-1133">Transmembrane helix</keyword>
<evidence type="ECO:0000256" key="14">
    <source>
        <dbReference type="ARBA" id="ARBA00023157"/>
    </source>
</evidence>
<evidence type="ECO:0000256" key="13">
    <source>
        <dbReference type="ARBA" id="ARBA00023136"/>
    </source>
</evidence>
<dbReference type="PANTHER" id="PTHR11471">
    <property type="entry name" value="TUMOR NECROSIS FACTOR FAMILY MEMBER"/>
    <property type="match status" value="1"/>
</dbReference>
<evidence type="ECO:0000256" key="16">
    <source>
        <dbReference type="ARBA" id="ARBA00033257"/>
    </source>
</evidence>
<dbReference type="PROSITE" id="PS50049">
    <property type="entry name" value="THD_2"/>
    <property type="match status" value="1"/>
</dbReference>